<evidence type="ECO:0000313" key="3">
    <source>
        <dbReference type="Proteomes" id="UP000265520"/>
    </source>
</evidence>
<feature type="non-terminal residue" evidence="2">
    <location>
        <position position="79"/>
    </location>
</feature>
<reference evidence="2 3" key="1">
    <citation type="journal article" date="2018" name="Front. Plant Sci.">
        <title>Red Clover (Trifolium pratense) and Zigzag Clover (T. medium) - A Picture of Genomic Similarities and Differences.</title>
        <authorList>
            <person name="Dluhosova J."/>
            <person name="Istvanek J."/>
            <person name="Nedelnik J."/>
            <person name="Repkova J."/>
        </authorList>
    </citation>
    <scope>NUCLEOTIDE SEQUENCE [LARGE SCALE GENOMIC DNA]</scope>
    <source>
        <strain evidence="3">cv. 10/8</strain>
        <tissue evidence="2">Leaf</tissue>
    </source>
</reference>
<feature type="compositionally biased region" description="Low complexity" evidence="1">
    <location>
        <begin position="50"/>
        <end position="65"/>
    </location>
</feature>
<organism evidence="2 3">
    <name type="scientific">Trifolium medium</name>
    <dbReference type="NCBI Taxonomy" id="97028"/>
    <lineage>
        <taxon>Eukaryota</taxon>
        <taxon>Viridiplantae</taxon>
        <taxon>Streptophyta</taxon>
        <taxon>Embryophyta</taxon>
        <taxon>Tracheophyta</taxon>
        <taxon>Spermatophyta</taxon>
        <taxon>Magnoliopsida</taxon>
        <taxon>eudicotyledons</taxon>
        <taxon>Gunneridae</taxon>
        <taxon>Pentapetalae</taxon>
        <taxon>rosids</taxon>
        <taxon>fabids</taxon>
        <taxon>Fabales</taxon>
        <taxon>Fabaceae</taxon>
        <taxon>Papilionoideae</taxon>
        <taxon>50 kb inversion clade</taxon>
        <taxon>NPAAA clade</taxon>
        <taxon>Hologalegina</taxon>
        <taxon>IRL clade</taxon>
        <taxon>Trifolieae</taxon>
        <taxon>Trifolium</taxon>
    </lineage>
</organism>
<feature type="region of interest" description="Disordered" evidence="1">
    <location>
        <begin position="1"/>
        <end position="79"/>
    </location>
</feature>
<accession>A0A392TGD0</accession>
<dbReference type="EMBL" id="LXQA010558825">
    <property type="protein sequence ID" value="MCI59186.1"/>
    <property type="molecule type" value="Genomic_DNA"/>
</dbReference>
<name>A0A392TGD0_9FABA</name>
<evidence type="ECO:0000313" key="2">
    <source>
        <dbReference type="EMBL" id="MCI59186.1"/>
    </source>
</evidence>
<evidence type="ECO:0000256" key="1">
    <source>
        <dbReference type="SAM" id="MobiDB-lite"/>
    </source>
</evidence>
<proteinExistence type="predicted"/>
<dbReference type="Proteomes" id="UP000265520">
    <property type="component" value="Unassembled WGS sequence"/>
</dbReference>
<keyword evidence="3" id="KW-1185">Reference proteome</keyword>
<comment type="caution">
    <text evidence="2">The sequence shown here is derived from an EMBL/GenBank/DDBJ whole genome shotgun (WGS) entry which is preliminary data.</text>
</comment>
<dbReference type="AlphaFoldDB" id="A0A392TGD0"/>
<protein>
    <submittedName>
        <fullName evidence="2">Uncharacterized protein</fullName>
    </submittedName>
</protein>
<sequence length="79" mass="8645">MEEDVGRGRHGKKSNAHYSARRELAANAPAKRGRRKQRPPPVQGTHDAEAGGSRSRARSRLGQAQVQVPDAQDEYDAAQ</sequence>